<protein>
    <submittedName>
        <fullName evidence="1">Uncharacterized protein</fullName>
    </submittedName>
</protein>
<evidence type="ECO:0000313" key="2">
    <source>
        <dbReference type="Proteomes" id="UP000324222"/>
    </source>
</evidence>
<keyword evidence="2" id="KW-1185">Reference proteome</keyword>
<dbReference type="EMBL" id="VSRR010106788">
    <property type="protein sequence ID" value="MPC96642.1"/>
    <property type="molecule type" value="Genomic_DNA"/>
</dbReference>
<dbReference type="AlphaFoldDB" id="A0A5B7JKA7"/>
<reference evidence="1 2" key="1">
    <citation type="submission" date="2019-05" db="EMBL/GenBank/DDBJ databases">
        <title>Another draft genome of Portunus trituberculatus and its Hox gene families provides insights of decapod evolution.</title>
        <authorList>
            <person name="Jeong J.-H."/>
            <person name="Song I."/>
            <person name="Kim S."/>
            <person name="Choi T."/>
            <person name="Kim D."/>
            <person name="Ryu S."/>
            <person name="Kim W."/>
        </authorList>
    </citation>
    <scope>NUCLEOTIDE SEQUENCE [LARGE SCALE GENOMIC DNA]</scope>
    <source>
        <tissue evidence="1">Muscle</tissue>
    </source>
</reference>
<proteinExistence type="predicted"/>
<evidence type="ECO:0000313" key="1">
    <source>
        <dbReference type="EMBL" id="MPC96642.1"/>
    </source>
</evidence>
<sequence length="106" mass="12001">MSRVLHQLLQVMEDSKVEGLFTRMVREGRGKPKLVVNIEILKDGDIHNEIERQNVLHFMSEVAKGKTEANLNLVLAKDELNKIQKSLANQPTSEDVTEASGKFFLI</sequence>
<gene>
    <name evidence="1" type="ORF">E2C01_091912</name>
</gene>
<dbReference type="Proteomes" id="UP000324222">
    <property type="component" value="Unassembled WGS sequence"/>
</dbReference>
<dbReference type="OrthoDB" id="313412at2759"/>
<comment type="caution">
    <text evidence="1">The sequence shown here is derived from an EMBL/GenBank/DDBJ whole genome shotgun (WGS) entry which is preliminary data.</text>
</comment>
<accession>A0A5B7JKA7</accession>
<organism evidence="1 2">
    <name type="scientific">Portunus trituberculatus</name>
    <name type="common">Swimming crab</name>
    <name type="synonym">Neptunus trituberculatus</name>
    <dbReference type="NCBI Taxonomy" id="210409"/>
    <lineage>
        <taxon>Eukaryota</taxon>
        <taxon>Metazoa</taxon>
        <taxon>Ecdysozoa</taxon>
        <taxon>Arthropoda</taxon>
        <taxon>Crustacea</taxon>
        <taxon>Multicrustacea</taxon>
        <taxon>Malacostraca</taxon>
        <taxon>Eumalacostraca</taxon>
        <taxon>Eucarida</taxon>
        <taxon>Decapoda</taxon>
        <taxon>Pleocyemata</taxon>
        <taxon>Brachyura</taxon>
        <taxon>Eubrachyura</taxon>
        <taxon>Portunoidea</taxon>
        <taxon>Portunidae</taxon>
        <taxon>Portuninae</taxon>
        <taxon>Portunus</taxon>
    </lineage>
</organism>
<name>A0A5B7JKA7_PORTR</name>